<name>A0ABS6IK64_9HYPH</name>
<reference evidence="1 2" key="1">
    <citation type="submission" date="2021-06" db="EMBL/GenBank/DDBJ databases">
        <authorList>
            <person name="Lee D.H."/>
        </authorList>
    </citation>
    <scope>NUCLEOTIDE SEQUENCE [LARGE SCALE GENOMIC DNA]</scope>
    <source>
        <strain evidence="1 2">MMS21-HV4-11</strain>
    </source>
</reference>
<gene>
    <name evidence="1" type="ORF">KQ910_14525</name>
</gene>
<organism evidence="1 2">
    <name type="scientific">Reyranella humidisoli</name>
    <dbReference type="NCBI Taxonomy" id="2849149"/>
    <lineage>
        <taxon>Bacteria</taxon>
        <taxon>Pseudomonadati</taxon>
        <taxon>Pseudomonadota</taxon>
        <taxon>Alphaproteobacteria</taxon>
        <taxon>Hyphomicrobiales</taxon>
        <taxon>Reyranellaceae</taxon>
        <taxon>Reyranella</taxon>
    </lineage>
</organism>
<sequence length="122" mass="13179">MITRRHSLLAGAPAILLAFIGPARAEELRVLESAPQANAVIGGRSSAFYVRFSRPVDHEDSRLTIKRDGRVIEVLHPRLESAPDVLFARAPTLAPGRYSLHWLIGGSPQVDGEIPFTVGSGS</sequence>
<comment type="caution">
    <text evidence="1">The sequence shown here is derived from an EMBL/GenBank/DDBJ whole genome shotgun (WGS) entry which is preliminary data.</text>
</comment>
<dbReference type="EMBL" id="JAHOPB010000001">
    <property type="protein sequence ID" value="MBU8874989.1"/>
    <property type="molecule type" value="Genomic_DNA"/>
</dbReference>
<accession>A0ABS6IK64</accession>
<keyword evidence="2" id="KW-1185">Reference proteome</keyword>
<evidence type="ECO:0000313" key="2">
    <source>
        <dbReference type="Proteomes" id="UP000727907"/>
    </source>
</evidence>
<evidence type="ECO:0008006" key="3">
    <source>
        <dbReference type="Google" id="ProtNLM"/>
    </source>
</evidence>
<protein>
    <recommendedName>
        <fullName evidence="3">CopC domain-containing protein</fullName>
    </recommendedName>
</protein>
<dbReference type="Proteomes" id="UP000727907">
    <property type="component" value="Unassembled WGS sequence"/>
</dbReference>
<proteinExistence type="predicted"/>
<evidence type="ECO:0000313" key="1">
    <source>
        <dbReference type="EMBL" id="MBU8874989.1"/>
    </source>
</evidence>
<dbReference type="RefSeq" id="WP_216961511.1">
    <property type="nucleotide sequence ID" value="NZ_JAHOPB010000001.1"/>
</dbReference>